<dbReference type="Pfam" id="PF14697">
    <property type="entry name" value="Fer4_21"/>
    <property type="match status" value="1"/>
</dbReference>
<keyword evidence="4" id="KW-0677">Repeat</keyword>
<feature type="domain" description="4Fe-4S ferredoxin-type" evidence="8">
    <location>
        <begin position="6"/>
        <end position="35"/>
    </location>
</feature>
<dbReference type="PROSITE" id="PS51379">
    <property type="entry name" value="4FE4S_FER_2"/>
    <property type="match status" value="2"/>
</dbReference>
<evidence type="ECO:0000256" key="2">
    <source>
        <dbReference type="ARBA" id="ARBA00022485"/>
    </source>
</evidence>
<dbReference type="PANTHER" id="PTHR43687:SF6">
    <property type="entry name" value="L-ASPARTATE SEMIALDEHYDE SULFURTRANSFERASE IRON-SULFUR SUBUNIT"/>
    <property type="match status" value="1"/>
</dbReference>
<evidence type="ECO:0000256" key="7">
    <source>
        <dbReference type="ARBA" id="ARBA00023014"/>
    </source>
</evidence>
<keyword evidence="1" id="KW-0813">Transport</keyword>
<dbReference type="RefSeq" id="WP_094368383.1">
    <property type="nucleotide sequence ID" value="NZ_NOJY02000044.1"/>
</dbReference>
<keyword evidence="7" id="KW-0411">Iron-sulfur</keyword>
<dbReference type="AlphaFoldDB" id="A0A371IZL7"/>
<keyword evidence="6" id="KW-0408">Iron</keyword>
<dbReference type="GO" id="GO:0046872">
    <property type="term" value="F:metal ion binding"/>
    <property type="evidence" value="ECO:0007669"/>
    <property type="project" value="UniProtKB-KW"/>
</dbReference>
<dbReference type="SUPFAM" id="SSF54862">
    <property type="entry name" value="4Fe-4S ferredoxins"/>
    <property type="match status" value="1"/>
</dbReference>
<evidence type="ECO:0000259" key="8">
    <source>
        <dbReference type="PROSITE" id="PS51379"/>
    </source>
</evidence>
<name>A0A371IZL7_9FIRM</name>
<sequence>MNRIRKKAIIDENHCVACGTCTKVCPLQIIKIEHGIFAKVNLEKCVGCAKCAKACPASVIEIKSYEECNINEKK</sequence>
<feature type="domain" description="4Fe-4S ferredoxin-type" evidence="8">
    <location>
        <begin position="36"/>
        <end position="65"/>
    </location>
</feature>
<keyword evidence="3" id="KW-0479">Metal-binding</keyword>
<proteinExistence type="predicted"/>
<gene>
    <name evidence="9" type="ORF">CHL78_016060</name>
</gene>
<evidence type="ECO:0000313" key="10">
    <source>
        <dbReference type="Proteomes" id="UP000215694"/>
    </source>
</evidence>
<comment type="caution">
    <text evidence="9">The sequence shown here is derived from an EMBL/GenBank/DDBJ whole genome shotgun (WGS) entry which is preliminary data.</text>
</comment>
<dbReference type="GO" id="GO:0051539">
    <property type="term" value="F:4 iron, 4 sulfur cluster binding"/>
    <property type="evidence" value="ECO:0007669"/>
    <property type="project" value="UniProtKB-KW"/>
</dbReference>
<dbReference type="InterPro" id="IPR050572">
    <property type="entry name" value="Fe-S_Ferredoxin"/>
</dbReference>
<evidence type="ECO:0000256" key="5">
    <source>
        <dbReference type="ARBA" id="ARBA00022982"/>
    </source>
</evidence>
<dbReference type="Proteomes" id="UP000215694">
    <property type="component" value="Unassembled WGS sequence"/>
</dbReference>
<reference evidence="9 10" key="1">
    <citation type="journal article" date="2017" name="Genome Announc.">
        <title>Draft Genome Sequence of Romboutsia weinsteinii sp. nov. Strain CCRI-19649(T) Isolated from Surface Water.</title>
        <authorList>
            <person name="Maheux A.F."/>
            <person name="Boudreau D.K."/>
            <person name="Berube E."/>
            <person name="Boissinot M."/>
            <person name="Cantin P."/>
            <person name="Raymond F."/>
            <person name="Corbeil J."/>
            <person name="Omar R.F."/>
            <person name="Bergeron M.G."/>
        </authorList>
    </citation>
    <scope>NUCLEOTIDE SEQUENCE [LARGE SCALE GENOMIC DNA]</scope>
    <source>
        <strain evidence="9 10">CCRI-19649</strain>
    </source>
</reference>
<evidence type="ECO:0000256" key="3">
    <source>
        <dbReference type="ARBA" id="ARBA00022723"/>
    </source>
</evidence>
<dbReference type="OrthoDB" id="9810688at2"/>
<dbReference type="InterPro" id="IPR017896">
    <property type="entry name" value="4Fe4S_Fe-S-bd"/>
</dbReference>
<dbReference type="Gene3D" id="3.30.70.20">
    <property type="match status" value="2"/>
</dbReference>
<dbReference type="PANTHER" id="PTHR43687">
    <property type="entry name" value="ADENYLYLSULFATE REDUCTASE, BETA SUBUNIT"/>
    <property type="match status" value="1"/>
</dbReference>
<evidence type="ECO:0000256" key="6">
    <source>
        <dbReference type="ARBA" id="ARBA00023004"/>
    </source>
</evidence>
<evidence type="ECO:0000256" key="1">
    <source>
        <dbReference type="ARBA" id="ARBA00022448"/>
    </source>
</evidence>
<organism evidence="9 10">
    <name type="scientific">Romboutsia weinsteinii</name>
    <dbReference type="NCBI Taxonomy" id="2020949"/>
    <lineage>
        <taxon>Bacteria</taxon>
        <taxon>Bacillati</taxon>
        <taxon>Bacillota</taxon>
        <taxon>Clostridia</taxon>
        <taxon>Peptostreptococcales</taxon>
        <taxon>Peptostreptococcaceae</taxon>
        <taxon>Romboutsia</taxon>
    </lineage>
</organism>
<keyword evidence="2" id="KW-0004">4Fe-4S</keyword>
<keyword evidence="10" id="KW-1185">Reference proteome</keyword>
<evidence type="ECO:0000313" key="9">
    <source>
        <dbReference type="EMBL" id="RDY25858.1"/>
    </source>
</evidence>
<dbReference type="PROSITE" id="PS00198">
    <property type="entry name" value="4FE4S_FER_1"/>
    <property type="match status" value="1"/>
</dbReference>
<dbReference type="EMBL" id="NOJY02000044">
    <property type="protein sequence ID" value="RDY25858.1"/>
    <property type="molecule type" value="Genomic_DNA"/>
</dbReference>
<protein>
    <submittedName>
        <fullName evidence="9">4Fe-4S dicluster domain-containing protein</fullName>
    </submittedName>
</protein>
<accession>A0A371IZL7</accession>
<evidence type="ECO:0000256" key="4">
    <source>
        <dbReference type="ARBA" id="ARBA00022737"/>
    </source>
</evidence>
<keyword evidence="5" id="KW-0249">Electron transport</keyword>
<dbReference type="InterPro" id="IPR017900">
    <property type="entry name" value="4Fe4S_Fe_S_CS"/>
</dbReference>